<sequence>MIENSLTGVWNGTIFVQSMPLMLLAHFFLNGDEIAGYLDIPMQNLSKIRIDIFEMKNQRIIFNATTIKLSFNGIEKNSKLNGIISRQFIDFPIEFEKIKNKTEYAVNRPQTPKRPFNYVDEQVVIRNNKANLILSEKFTYPKSQQPIASVVLCLGAGALDRDEEAFNHKPFMVIADFLTNNNIAVLRYDERGVRNSTGDFSSATDTDFADDAIAAIEYLKKRKETKNSHLRIIGHSNGTMKAMIASNNSKLVEFIVLLGSVGVNPGDVLYEQIKGILIAQNVSENILKINTDSLLRTIEIIKKEKDNRIVRQQVEEYFKDKIASVSDKDKKDFQNNMETSLLTLDDLTSPWFRSAFRFEPFDVLSKTKIPVLGIWGMKDLNAAPSQNLNPTRVALETAKNENFKLITFDGLNHLFQKSKTGLPNEYGLLEETFSTEVLHVINDWIHEINSYSKVNSTYDFLKFIFSKIFNFFLNLF</sequence>
<dbReference type="AlphaFoldDB" id="A0A813PJV0"/>
<proteinExistence type="predicted"/>
<feature type="domain" description="Serine aminopeptidase S33" evidence="1">
    <location>
        <begin position="174"/>
        <end position="276"/>
    </location>
</feature>
<dbReference type="Proteomes" id="UP000663879">
    <property type="component" value="Unassembled WGS sequence"/>
</dbReference>
<comment type="caution">
    <text evidence="2">The sequence shown here is derived from an EMBL/GenBank/DDBJ whole genome shotgun (WGS) entry which is preliminary data.</text>
</comment>
<dbReference type="PANTHER" id="PTHR43265:SF1">
    <property type="entry name" value="ESTERASE ESTD"/>
    <property type="match status" value="1"/>
</dbReference>
<dbReference type="InterPro" id="IPR022742">
    <property type="entry name" value="Hydrolase_4"/>
</dbReference>
<dbReference type="EMBL" id="CAJNOC010000394">
    <property type="protein sequence ID" value="CAF0755173.1"/>
    <property type="molecule type" value="Genomic_DNA"/>
</dbReference>
<evidence type="ECO:0000313" key="2">
    <source>
        <dbReference type="EMBL" id="CAF0755173.1"/>
    </source>
</evidence>
<dbReference type="PANTHER" id="PTHR43265">
    <property type="entry name" value="ESTERASE ESTD"/>
    <property type="match status" value="1"/>
</dbReference>
<dbReference type="SUPFAM" id="SSF53474">
    <property type="entry name" value="alpha/beta-Hydrolases"/>
    <property type="match status" value="1"/>
</dbReference>
<dbReference type="Gene3D" id="3.40.50.1820">
    <property type="entry name" value="alpha/beta hydrolase"/>
    <property type="match status" value="1"/>
</dbReference>
<keyword evidence="3" id="KW-1185">Reference proteome</keyword>
<dbReference type="InterPro" id="IPR053145">
    <property type="entry name" value="AB_hydrolase_Est10"/>
</dbReference>
<gene>
    <name evidence="2" type="ORF">OXX778_LOCUS4132</name>
</gene>
<evidence type="ECO:0000259" key="1">
    <source>
        <dbReference type="Pfam" id="PF12146"/>
    </source>
</evidence>
<accession>A0A813PJV0</accession>
<dbReference type="InterPro" id="IPR029058">
    <property type="entry name" value="AB_hydrolase_fold"/>
</dbReference>
<protein>
    <recommendedName>
        <fullName evidence="1">Serine aminopeptidase S33 domain-containing protein</fullName>
    </recommendedName>
</protein>
<dbReference type="Pfam" id="PF12146">
    <property type="entry name" value="Hydrolase_4"/>
    <property type="match status" value="1"/>
</dbReference>
<dbReference type="GO" id="GO:0052689">
    <property type="term" value="F:carboxylic ester hydrolase activity"/>
    <property type="evidence" value="ECO:0007669"/>
    <property type="project" value="TreeGrafter"/>
</dbReference>
<reference evidence="2" key="1">
    <citation type="submission" date="2021-02" db="EMBL/GenBank/DDBJ databases">
        <authorList>
            <person name="Nowell W R."/>
        </authorList>
    </citation>
    <scope>NUCLEOTIDE SEQUENCE</scope>
    <source>
        <strain evidence="2">Ploen Becks lab</strain>
    </source>
</reference>
<evidence type="ECO:0000313" key="3">
    <source>
        <dbReference type="Proteomes" id="UP000663879"/>
    </source>
</evidence>
<organism evidence="2 3">
    <name type="scientific">Brachionus calyciflorus</name>
    <dbReference type="NCBI Taxonomy" id="104777"/>
    <lineage>
        <taxon>Eukaryota</taxon>
        <taxon>Metazoa</taxon>
        <taxon>Spiralia</taxon>
        <taxon>Gnathifera</taxon>
        <taxon>Rotifera</taxon>
        <taxon>Eurotatoria</taxon>
        <taxon>Monogononta</taxon>
        <taxon>Pseudotrocha</taxon>
        <taxon>Ploima</taxon>
        <taxon>Brachionidae</taxon>
        <taxon>Brachionus</taxon>
    </lineage>
</organism>
<dbReference type="OrthoDB" id="10249433at2759"/>
<name>A0A813PJV0_9BILA</name>